<evidence type="ECO:0000259" key="1">
    <source>
        <dbReference type="Pfam" id="PF08241"/>
    </source>
</evidence>
<dbReference type="InterPro" id="IPR013216">
    <property type="entry name" value="Methyltransf_11"/>
</dbReference>
<dbReference type="SUPFAM" id="SSF53335">
    <property type="entry name" value="S-adenosyl-L-methionine-dependent methyltransferases"/>
    <property type="match status" value="1"/>
</dbReference>
<proteinExistence type="predicted"/>
<dbReference type="GO" id="GO:0008757">
    <property type="term" value="F:S-adenosylmethionine-dependent methyltransferase activity"/>
    <property type="evidence" value="ECO:0007669"/>
    <property type="project" value="InterPro"/>
</dbReference>
<protein>
    <recommendedName>
        <fullName evidence="1">Methyltransferase type 11 domain-containing protein</fullName>
    </recommendedName>
</protein>
<evidence type="ECO:0000313" key="2">
    <source>
        <dbReference type="EMBL" id="QHT10745.1"/>
    </source>
</evidence>
<dbReference type="Gene3D" id="3.40.50.150">
    <property type="entry name" value="Vaccinia Virus protein VP39"/>
    <property type="match status" value="1"/>
</dbReference>
<dbReference type="Pfam" id="PF08241">
    <property type="entry name" value="Methyltransf_11"/>
    <property type="match status" value="1"/>
</dbReference>
<dbReference type="CDD" id="cd02440">
    <property type="entry name" value="AdoMet_MTases"/>
    <property type="match status" value="1"/>
</dbReference>
<feature type="domain" description="Methyltransferase type 11" evidence="1">
    <location>
        <begin position="73"/>
        <end position="161"/>
    </location>
</feature>
<name>A0A6C0D4W9_9ZZZZ</name>
<dbReference type="AlphaFoldDB" id="A0A6C0D4W9"/>
<reference evidence="2" key="1">
    <citation type="journal article" date="2020" name="Nature">
        <title>Giant virus diversity and host interactions through global metagenomics.</title>
        <authorList>
            <person name="Schulz F."/>
            <person name="Roux S."/>
            <person name="Paez-Espino D."/>
            <person name="Jungbluth S."/>
            <person name="Walsh D.A."/>
            <person name="Denef V.J."/>
            <person name="McMahon K.D."/>
            <person name="Konstantinidis K.T."/>
            <person name="Eloe-Fadrosh E.A."/>
            <person name="Kyrpides N.C."/>
            <person name="Woyke T."/>
        </authorList>
    </citation>
    <scope>NUCLEOTIDE SEQUENCE</scope>
    <source>
        <strain evidence="2">GVMAG-M-3300023174-107</strain>
    </source>
</reference>
<dbReference type="InterPro" id="IPR029063">
    <property type="entry name" value="SAM-dependent_MTases_sf"/>
</dbReference>
<sequence length="236" mass="27947">MILYILVILLLLYVLASIKGKDNFDKKTFIDNNIYDSFYCAIYDHIWDMIPFYTAQIELMKPYFMTTNNFLCVDCKTGNMPQLLSNNMKVVGIDNSKDMIEKSKKKYPTIPFINTCMCDPTVFKQNLFTHIYCPLFSNCKDMDLFFRCVDKWLVPKGYLFIVTYTMPLKISNFIVSDSIVSYDIEINHDKLIEKIKFHKERTNIQYLTPIEFEYYKLVNKIEISGYGCYLNVFQKE</sequence>
<dbReference type="EMBL" id="MN739526">
    <property type="protein sequence ID" value="QHT10745.1"/>
    <property type="molecule type" value="Genomic_DNA"/>
</dbReference>
<accession>A0A6C0D4W9</accession>
<organism evidence="2">
    <name type="scientific">viral metagenome</name>
    <dbReference type="NCBI Taxonomy" id="1070528"/>
    <lineage>
        <taxon>unclassified sequences</taxon>
        <taxon>metagenomes</taxon>
        <taxon>organismal metagenomes</taxon>
    </lineage>
</organism>